<keyword evidence="2" id="KW-0472">Membrane</keyword>
<keyword evidence="2" id="KW-0812">Transmembrane</keyword>
<dbReference type="OrthoDB" id="9805931at2"/>
<dbReference type="Pfam" id="PF13100">
    <property type="entry name" value="OstA_2"/>
    <property type="match status" value="1"/>
</dbReference>
<organism evidence="4 5">
    <name type="scientific">Aquimarina amphilecti</name>
    <dbReference type="NCBI Taxonomy" id="1038014"/>
    <lineage>
        <taxon>Bacteria</taxon>
        <taxon>Pseudomonadati</taxon>
        <taxon>Bacteroidota</taxon>
        <taxon>Flavobacteriia</taxon>
        <taxon>Flavobacteriales</taxon>
        <taxon>Flavobacteriaceae</taxon>
        <taxon>Aquimarina</taxon>
    </lineage>
</organism>
<protein>
    <submittedName>
        <fullName evidence="4">OstA-like protein</fullName>
    </submittedName>
</protein>
<evidence type="ECO:0000313" key="5">
    <source>
        <dbReference type="Proteomes" id="UP000198521"/>
    </source>
</evidence>
<gene>
    <name evidence="4" type="ORF">SAMN04487910_2329</name>
</gene>
<dbReference type="Proteomes" id="UP000198521">
    <property type="component" value="Unassembled WGS sequence"/>
</dbReference>
<evidence type="ECO:0000259" key="3">
    <source>
        <dbReference type="Pfam" id="PF13100"/>
    </source>
</evidence>
<keyword evidence="2" id="KW-1133">Transmembrane helix</keyword>
<dbReference type="STRING" id="1038014.SAMN04487910_2329"/>
<sequence>MHEPIQSLHTIFVILQTNYRYLKNTFFYITFILLFSTISFAQEGKKIRVQSDRTIKNEGRFPGATILAKVNKQVYIEHEGIEIWCDQAIHYGEDKFIKALGNVKMKQGDTLTMTSAYAEYNGNSKFAYAREKVLLETPSNTLTTDTLFFDRLRQQAYYRSGGTVRDSSNTLTSIIGRYFMDRKQYSFNTKVKIVNPENTIDSDRLDYYTDNGHAYLYGPSTVKGEESTLYCERGFYDTKVKTGYAIKNARIDYDNRTVFGDSIFYNSAIQFASATNNIKVLDTANNSVITGHYAEVFKDKDSVFITKRALAATLQEKDSIYIHSDTLMVTGKPERRIMNGFYDVRIFKSNMSGKSDSINVDQTTGYTKMIGKPIIWSQRNQMTGDTIKIISNTETEKLDSLVVYQNAFLVQEDTLKAGYNQVKGQTLYGLFKDNEIYQVDIDKNTETIFYQRESEGELKLIGINKVLSSSIKLLLEQREIVDVYYYQNVDGTLYREIDLPENARELSGFKWRGEEQILSKKDLFRGETPPKLTKITGIPLPKEDDDFFDEETIKRLEENKSEGSRLLEQKLEDAELKETNEELDEILKPKKRSKENIKAEKKKDSTSKKELPKKVAFVDHDLNRSARQRDSITVTTLKNQKALDSIQKKK</sequence>
<evidence type="ECO:0000256" key="1">
    <source>
        <dbReference type="SAM" id="MobiDB-lite"/>
    </source>
</evidence>
<accession>A0A1H7PUX5</accession>
<proteinExistence type="predicted"/>
<name>A0A1H7PUX5_AQUAM</name>
<dbReference type="InterPro" id="IPR005653">
    <property type="entry name" value="OstA-like_N"/>
</dbReference>
<keyword evidence="5" id="KW-1185">Reference proteome</keyword>
<feature type="region of interest" description="Disordered" evidence="1">
    <location>
        <begin position="582"/>
        <end position="622"/>
    </location>
</feature>
<evidence type="ECO:0000256" key="2">
    <source>
        <dbReference type="SAM" id="Phobius"/>
    </source>
</evidence>
<dbReference type="AlphaFoldDB" id="A0A1H7PUX5"/>
<reference evidence="4 5" key="1">
    <citation type="submission" date="2016-10" db="EMBL/GenBank/DDBJ databases">
        <authorList>
            <person name="de Groot N.N."/>
        </authorList>
    </citation>
    <scope>NUCLEOTIDE SEQUENCE [LARGE SCALE GENOMIC DNA]</scope>
    <source>
        <strain evidence="4 5">DSM 25232</strain>
    </source>
</reference>
<feature type="transmembrane region" description="Helical" evidence="2">
    <location>
        <begin position="21"/>
        <end position="41"/>
    </location>
</feature>
<dbReference type="EMBL" id="FOAB01000004">
    <property type="protein sequence ID" value="SEL39409.1"/>
    <property type="molecule type" value="Genomic_DNA"/>
</dbReference>
<feature type="domain" description="Organic solvent tolerance-like N-terminal" evidence="3">
    <location>
        <begin position="69"/>
        <end position="203"/>
    </location>
</feature>
<dbReference type="Gene3D" id="2.60.450.10">
    <property type="entry name" value="Lipopolysaccharide (LPS) transport protein A like domain"/>
    <property type="match status" value="3"/>
</dbReference>
<evidence type="ECO:0000313" key="4">
    <source>
        <dbReference type="EMBL" id="SEL39409.1"/>
    </source>
</evidence>